<dbReference type="Pfam" id="PF12486">
    <property type="entry name" value="VasL"/>
    <property type="match status" value="1"/>
</dbReference>
<organism evidence="2 3">
    <name type="scientific">Xenorhabdus mauleonii</name>
    <dbReference type="NCBI Taxonomy" id="351675"/>
    <lineage>
        <taxon>Bacteria</taxon>
        <taxon>Pseudomonadati</taxon>
        <taxon>Pseudomonadota</taxon>
        <taxon>Gammaproteobacteria</taxon>
        <taxon>Enterobacterales</taxon>
        <taxon>Morganellaceae</taxon>
        <taxon>Xenorhabdus</taxon>
    </lineage>
</organism>
<feature type="domain" description="ImpA C-terminal" evidence="1">
    <location>
        <begin position="83"/>
        <end position="120"/>
    </location>
</feature>
<evidence type="ECO:0000313" key="3">
    <source>
        <dbReference type="Proteomes" id="UP000198919"/>
    </source>
</evidence>
<reference evidence="3" key="1">
    <citation type="submission" date="2016-10" db="EMBL/GenBank/DDBJ databases">
        <authorList>
            <person name="Varghese N."/>
            <person name="Submissions S."/>
        </authorList>
    </citation>
    <scope>NUCLEOTIDE SEQUENCE [LARGE SCALE GENOMIC DNA]</scope>
    <source>
        <strain evidence="3">DSM 17908</strain>
    </source>
</reference>
<evidence type="ECO:0000313" key="2">
    <source>
        <dbReference type="EMBL" id="SFK30071.1"/>
    </source>
</evidence>
<name>A0A1I3YFN0_9GAMM</name>
<feature type="non-terminal residue" evidence="2">
    <location>
        <position position="120"/>
    </location>
</feature>
<dbReference type="InterPro" id="IPR021069">
    <property type="entry name" value="ImpA_C"/>
</dbReference>
<dbReference type="STRING" id="351675.SAMN05421680_1511"/>
<dbReference type="EMBL" id="FORG01000051">
    <property type="protein sequence ID" value="SFK30071.1"/>
    <property type="molecule type" value="Genomic_DNA"/>
</dbReference>
<gene>
    <name evidence="2" type="ORF">SAMN05421680_1511</name>
</gene>
<accession>A0A1I3YFN0</accession>
<dbReference type="Proteomes" id="UP000198919">
    <property type="component" value="Unassembled WGS sequence"/>
</dbReference>
<evidence type="ECO:0000259" key="1">
    <source>
        <dbReference type="Pfam" id="PF12486"/>
    </source>
</evidence>
<protein>
    <submittedName>
        <fullName evidence="2">Type VI secretion system protein VasL</fullName>
    </submittedName>
</protein>
<proteinExistence type="predicted"/>
<sequence length="120" mass="13652">MWFKCMASVPRWNSGLLFYKPLQQQLKAKTEQPEGTQLAWLYQSILDSGTTQLKRLAEASPLTTWEAGRDLTKAAKQHRPASLVQQQATRGSFTLSYLKTAIYDIQRSHGSDVPLEELLR</sequence>
<dbReference type="AlphaFoldDB" id="A0A1I3YFN0"/>